<dbReference type="InterPro" id="IPR012902">
    <property type="entry name" value="N_methyl_site"/>
</dbReference>
<evidence type="ECO:0000256" key="2">
    <source>
        <dbReference type="ARBA" id="ARBA00022481"/>
    </source>
</evidence>
<dbReference type="Pfam" id="PF00114">
    <property type="entry name" value="Pilin"/>
    <property type="match status" value="1"/>
</dbReference>
<keyword evidence="4" id="KW-0812">Transmembrane</keyword>
<evidence type="ECO:0000313" key="6">
    <source>
        <dbReference type="Proteomes" id="UP001500604"/>
    </source>
</evidence>
<dbReference type="Proteomes" id="UP001500604">
    <property type="component" value="Unassembled WGS sequence"/>
</dbReference>
<keyword evidence="3" id="KW-0281">Fimbrium</keyword>
<dbReference type="RefSeq" id="WP_345196415.1">
    <property type="nucleotide sequence ID" value="NZ_BAABFL010000382.1"/>
</dbReference>
<dbReference type="PANTHER" id="PTHR30093">
    <property type="entry name" value="GENERAL SECRETION PATHWAY PROTEIN G"/>
    <property type="match status" value="1"/>
</dbReference>
<proteinExistence type="inferred from homology"/>
<keyword evidence="6" id="KW-1185">Reference proteome</keyword>
<dbReference type="InterPro" id="IPR045584">
    <property type="entry name" value="Pilin-like"/>
</dbReference>
<accession>A0ABP8V5T4</accession>
<gene>
    <name evidence="5" type="primary">pilE</name>
    <name evidence="5" type="ORF">GCM10023116_25650</name>
</gene>
<reference evidence="6" key="1">
    <citation type="journal article" date="2019" name="Int. J. Syst. Evol. Microbiol.">
        <title>The Global Catalogue of Microorganisms (GCM) 10K type strain sequencing project: providing services to taxonomists for standard genome sequencing and annotation.</title>
        <authorList>
            <consortium name="The Broad Institute Genomics Platform"/>
            <consortium name="The Broad Institute Genome Sequencing Center for Infectious Disease"/>
            <person name="Wu L."/>
            <person name="Ma J."/>
        </authorList>
    </citation>
    <scope>NUCLEOTIDE SEQUENCE [LARGE SCALE GENOMIC DNA]</scope>
    <source>
        <strain evidence="6">JCM 17805</strain>
    </source>
</reference>
<comment type="similarity">
    <text evidence="1 3">Belongs to the N-Me-Phe pilin family.</text>
</comment>
<evidence type="ECO:0000256" key="4">
    <source>
        <dbReference type="SAM" id="Phobius"/>
    </source>
</evidence>
<dbReference type="PANTHER" id="PTHR30093:SF34">
    <property type="entry name" value="PREPILIN PEPTIDASE-DEPENDENT PROTEIN D"/>
    <property type="match status" value="1"/>
</dbReference>
<dbReference type="Pfam" id="PF07963">
    <property type="entry name" value="N_methyl"/>
    <property type="match status" value="1"/>
</dbReference>
<dbReference type="Gene3D" id="3.30.700.10">
    <property type="entry name" value="Glycoprotein, Type 4 Pilin"/>
    <property type="match status" value="1"/>
</dbReference>
<dbReference type="NCBIfam" id="TIGR02532">
    <property type="entry name" value="IV_pilin_GFxxxE"/>
    <property type="match status" value="1"/>
</dbReference>
<keyword evidence="4" id="KW-0472">Membrane</keyword>
<protein>
    <submittedName>
        <fullName evidence="5">Fimbrial major subunit PilE</fullName>
    </submittedName>
</protein>
<dbReference type="SUPFAM" id="SSF54523">
    <property type="entry name" value="Pili subunits"/>
    <property type="match status" value="1"/>
</dbReference>
<keyword evidence="4" id="KW-1133">Transmembrane helix</keyword>
<organism evidence="5 6">
    <name type="scientific">Kistimonas scapharcae</name>
    <dbReference type="NCBI Taxonomy" id="1036133"/>
    <lineage>
        <taxon>Bacteria</taxon>
        <taxon>Pseudomonadati</taxon>
        <taxon>Pseudomonadota</taxon>
        <taxon>Gammaproteobacteria</taxon>
        <taxon>Oceanospirillales</taxon>
        <taxon>Endozoicomonadaceae</taxon>
        <taxon>Kistimonas</taxon>
    </lineage>
</organism>
<feature type="transmembrane region" description="Helical" evidence="4">
    <location>
        <begin position="12"/>
        <end position="32"/>
    </location>
</feature>
<name>A0ABP8V5T4_9GAMM</name>
<keyword evidence="2" id="KW-0488">Methylation</keyword>
<dbReference type="InterPro" id="IPR001082">
    <property type="entry name" value="Pilin"/>
</dbReference>
<comment type="caution">
    <text evidence="5">The sequence shown here is derived from an EMBL/GenBank/DDBJ whole genome shotgun (WGS) entry which is preliminary data.</text>
</comment>
<evidence type="ECO:0000313" key="5">
    <source>
        <dbReference type="EMBL" id="GAA4650282.1"/>
    </source>
</evidence>
<dbReference type="EMBL" id="BAABFL010000382">
    <property type="protein sequence ID" value="GAA4650282.1"/>
    <property type="molecule type" value="Genomic_DNA"/>
</dbReference>
<evidence type="ECO:0000256" key="1">
    <source>
        <dbReference type="ARBA" id="ARBA00005233"/>
    </source>
</evidence>
<dbReference type="PROSITE" id="PS00409">
    <property type="entry name" value="PROKAR_NTER_METHYL"/>
    <property type="match status" value="1"/>
</dbReference>
<evidence type="ECO:0000256" key="3">
    <source>
        <dbReference type="RuleBase" id="RU000389"/>
    </source>
</evidence>
<sequence length="185" mass="20636">MKSYVQKGFTLIELMIVVAIIGLLSAVAMPAYQNYVARAKITEGLALAGGFKQQSMEYFSSAGSWPTTFGDLGINDDGKGFIHYPKNMHVDHVFLGGGHVYVRFDETLSNASMLLFADAISSNSSVVRWRCIPAHPDTKEVWTKLNMEYAMPSVEDQEKTFNYFPGACTKDLNETVDTWKKQKDS</sequence>